<organism evidence="3 4">
    <name type="scientific">Euplotes crassus</name>
    <dbReference type="NCBI Taxonomy" id="5936"/>
    <lineage>
        <taxon>Eukaryota</taxon>
        <taxon>Sar</taxon>
        <taxon>Alveolata</taxon>
        <taxon>Ciliophora</taxon>
        <taxon>Intramacronucleata</taxon>
        <taxon>Spirotrichea</taxon>
        <taxon>Hypotrichia</taxon>
        <taxon>Euplotida</taxon>
        <taxon>Euplotidae</taxon>
        <taxon>Moneuplotes</taxon>
    </lineage>
</organism>
<feature type="coiled-coil region" evidence="1">
    <location>
        <begin position="296"/>
        <end position="323"/>
    </location>
</feature>
<feature type="compositionally biased region" description="Basic residues" evidence="2">
    <location>
        <begin position="616"/>
        <end position="625"/>
    </location>
</feature>
<reference evidence="3" key="1">
    <citation type="submission" date="2023-07" db="EMBL/GenBank/DDBJ databases">
        <authorList>
            <consortium name="AG Swart"/>
            <person name="Singh M."/>
            <person name="Singh A."/>
            <person name="Seah K."/>
            <person name="Emmerich C."/>
        </authorList>
    </citation>
    <scope>NUCLEOTIDE SEQUENCE</scope>
    <source>
        <strain evidence="3">DP1</strain>
    </source>
</reference>
<dbReference type="Proteomes" id="UP001295684">
    <property type="component" value="Unassembled WGS sequence"/>
</dbReference>
<dbReference type="AlphaFoldDB" id="A0AAD1Y5U7"/>
<feature type="compositionally biased region" description="Basic and acidic residues" evidence="2">
    <location>
        <begin position="627"/>
        <end position="637"/>
    </location>
</feature>
<protein>
    <submittedName>
        <fullName evidence="3">Uncharacterized protein</fullName>
    </submittedName>
</protein>
<feature type="coiled-coil region" evidence="1">
    <location>
        <begin position="236"/>
        <end position="263"/>
    </location>
</feature>
<feature type="region of interest" description="Disordered" evidence="2">
    <location>
        <begin position="88"/>
        <end position="115"/>
    </location>
</feature>
<feature type="compositionally biased region" description="Basic residues" evidence="2">
    <location>
        <begin position="590"/>
        <end position="604"/>
    </location>
</feature>
<feature type="region of interest" description="Disordered" evidence="2">
    <location>
        <begin position="265"/>
        <end position="293"/>
    </location>
</feature>
<feature type="region of interest" description="Disordered" evidence="2">
    <location>
        <begin position="578"/>
        <end position="675"/>
    </location>
</feature>
<evidence type="ECO:0000313" key="3">
    <source>
        <dbReference type="EMBL" id="CAI2383507.1"/>
    </source>
</evidence>
<feature type="region of interest" description="Disordered" evidence="2">
    <location>
        <begin position="1"/>
        <end position="36"/>
    </location>
</feature>
<name>A0AAD1Y5U7_EUPCR</name>
<gene>
    <name evidence="3" type="ORF">ECRASSUSDP1_LOCUS25009</name>
</gene>
<accession>A0AAD1Y5U7</accession>
<evidence type="ECO:0000313" key="4">
    <source>
        <dbReference type="Proteomes" id="UP001295684"/>
    </source>
</evidence>
<sequence length="768" mass="89208">MYKEIEDLLKDAMKIQSTPPPVTEEESLSNDDKDPLQGIEEGLEMVNSILKNTLENNFDSSSFTASRKSDIAQYLNFQSQSNLNFESPVQQKNSEDDGNFVISEQDTNPKKPSPGIHVVDEMQNDLNAFLTESREDMFEDSSSQLMESPVLKPLNTEAKDKISTAEKEDLEDIGIEPVMFTPNKDSDDCQVSEKENVDLLTPIQEVLPVQKTPLENSSAKEISSDKMQKNKYIPVEQRLLQTLKKENDTKRQLIEEIKQHELSELQEKPSINKNTEQILSKKSYSPLESSKSAKSIEDRLLERHQLNQKIRELRIKKEEEQIKTMAVPTINNSIRVEDKSPKGNIQTFISKKLDQYVKKVEYSKLDLQEKYKDKDCTFAPKINKNPKATENIVVLEDQTYGGRKGKRLNRQKYLTKKKPEEDPCTFAPAVDGNSRRIFEQIKERQINDTDVFERLNTKKHILRSKTPSKIPEEEECSFQPRINEISGYLAKKNNIDEKPPVWEQLYKLNSERKQVLEQKRLKKEQEMNQKDINCTFKPKLVSDYHFRDQRMNVYERSLQYNRNEQKIEEMKRKKLEREEKELSECTFRPRINHSGHFSHPRKPTSHYGDQNTSQTRRTRAHKNKYSTKFEPKQDNSYKKSPYSRPKPEGYSANKTPEPVSKSYQKYSPARPNQACPIPANKTLKFFQRKSQNIQQDLNPSGSLVSFKASESSKLAFINVQDGRFTKNFERKDPPEVLDVNPSIFGPPNLEALKRRVRDEISSLNTHDL</sequence>
<evidence type="ECO:0000256" key="2">
    <source>
        <dbReference type="SAM" id="MobiDB-lite"/>
    </source>
</evidence>
<keyword evidence="4" id="KW-1185">Reference proteome</keyword>
<feature type="compositionally biased region" description="Basic and acidic residues" evidence="2">
    <location>
        <begin position="1"/>
        <end position="13"/>
    </location>
</feature>
<evidence type="ECO:0000256" key="1">
    <source>
        <dbReference type="SAM" id="Coils"/>
    </source>
</evidence>
<proteinExistence type="predicted"/>
<dbReference type="PANTHER" id="PTHR37028:SF4">
    <property type="entry name" value="ALMS MOTIF DOMAIN-CONTAINING PROTEIN"/>
    <property type="match status" value="1"/>
</dbReference>
<feature type="compositionally biased region" description="Polar residues" evidence="2">
    <location>
        <begin position="269"/>
        <end position="293"/>
    </location>
</feature>
<keyword evidence="1" id="KW-0175">Coiled coil</keyword>
<dbReference type="PANTHER" id="PTHR37028">
    <property type="entry name" value="UNNAMED PRODUCT-RELATED"/>
    <property type="match status" value="1"/>
</dbReference>
<dbReference type="EMBL" id="CAMPGE010025782">
    <property type="protein sequence ID" value="CAI2383507.1"/>
    <property type="molecule type" value="Genomic_DNA"/>
</dbReference>
<comment type="caution">
    <text evidence="3">The sequence shown here is derived from an EMBL/GenBank/DDBJ whole genome shotgun (WGS) entry which is preliminary data.</text>
</comment>